<evidence type="ECO:0000313" key="11">
    <source>
        <dbReference type="EMBL" id="EFJ42346.1"/>
    </source>
</evidence>
<keyword evidence="9" id="KW-0732">Signal</keyword>
<dbReference type="GO" id="GO:0005524">
    <property type="term" value="F:ATP binding"/>
    <property type="evidence" value="ECO:0007669"/>
    <property type="project" value="UniProtKB-UniRule"/>
</dbReference>
<dbReference type="GO" id="GO:0004674">
    <property type="term" value="F:protein serine/threonine kinase activity"/>
    <property type="evidence" value="ECO:0007669"/>
    <property type="project" value="UniProtKB-KW"/>
</dbReference>
<dbReference type="InterPro" id="IPR000719">
    <property type="entry name" value="Prot_kinase_dom"/>
</dbReference>
<dbReference type="InParanoid" id="D8UD78"/>
<feature type="transmembrane region" description="Helical" evidence="8">
    <location>
        <begin position="841"/>
        <end position="861"/>
    </location>
</feature>
<evidence type="ECO:0000256" key="9">
    <source>
        <dbReference type="SAM" id="SignalP"/>
    </source>
</evidence>
<keyword evidence="12" id="KW-1185">Reference proteome</keyword>
<dbReference type="InterPro" id="IPR008271">
    <property type="entry name" value="Ser/Thr_kinase_AS"/>
</dbReference>
<keyword evidence="2" id="KW-0808">Transferase</keyword>
<dbReference type="OrthoDB" id="4062651at2759"/>
<dbReference type="InterPro" id="IPR001245">
    <property type="entry name" value="Ser-Thr/Tyr_kinase_cat_dom"/>
</dbReference>
<evidence type="ECO:0000313" key="12">
    <source>
        <dbReference type="Proteomes" id="UP000001058"/>
    </source>
</evidence>
<keyword evidence="8" id="KW-0812">Transmembrane</keyword>
<evidence type="ECO:0000256" key="3">
    <source>
        <dbReference type="ARBA" id="ARBA00022741"/>
    </source>
</evidence>
<dbReference type="AlphaFoldDB" id="D8UD78"/>
<dbReference type="Proteomes" id="UP000001058">
    <property type="component" value="Unassembled WGS sequence"/>
</dbReference>
<dbReference type="STRING" id="3068.D8UD78"/>
<sequence>MASMCTRLIAAFFLSVLLCSSAAVGSSRGSRSLRVLQQASGNEEMPATDTVFNSALVIDASSFISALLNQSITYIHINRSIIINEAKARAQIQQAVGEANAAVTLSRNVTVIGQGNPVYLLDFGNVSRIVRVPTDTTLEFQRLRVRGMYLQLEEFPLMLTENSGGNVHFNNVQLQRKACRALEYDDFMPKSGLVGSTAVRVPAYGGPPPSEPIAASEPPPDDIDTAWDVDHSYKDNDLCIPFIWDDDATLGVDSCYEQPLKLLDTSYTVRAGFIDDPDNGRGGAVPFASDLNLSFNNTILLCDVFINKTCASMPDILDGCISELYNRNALLATTALGGVLWWRRRRQGAAAAKGSGQLQPQDSDKVVFQLTMDDGAKGGGARGGKSTKSSSGSSSSGAKGGGGGSSKSVTSPPFRRGSRPTDSCGADPTRSIQLQHLLGAGSFGRVYYGTWHRQGVAVKIIPHSETANAKVQQEIALVTKFNHPNVVRSLHCATFDVGSLEQSHTAQLESLRTSSTASAPPSVNMETWIVLEYCDASSLAAHLGARAAHIAAAAERLAAAAAAATARTATATATVLCGTDSGRCGGGGGPGGDVVLATAAGSGLLASPVGSLLQHAAAAAAGAGAGAGVEPAAEAMEGCPLLSHMRDVLSVALDIAAGMAYLHSLSVCHGDLKCENVLLCTRKLIRQQQQQQQEGKSTPSMSSSSTLPDGGGGGAARRSAEPEDLPNTASSPPLSEQEAAAAPAAAVAAVHGDGGSGSGRSNARGPDSAGNENRGGGGGGGDDAEAAANGPCHGASGGQSAVAAAPAASALSPPAKRTCVVPYVAKVGGGGGIRGSGRVPVPVAVVAATAAAVVAVVAASARRVCWRCWL</sequence>
<feature type="signal peptide" evidence="9">
    <location>
        <begin position="1"/>
        <end position="29"/>
    </location>
</feature>
<evidence type="ECO:0000259" key="10">
    <source>
        <dbReference type="PROSITE" id="PS50011"/>
    </source>
</evidence>
<dbReference type="InterPro" id="IPR011009">
    <property type="entry name" value="Kinase-like_dom_sf"/>
</dbReference>
<dbReference type="PANTHER" id="PTHR44329">
    <property type="entry name" value="SERINE/THREONINE-PROTEIN KINASE TNNI3K-RELATED"/>
    <property type="match status" value="1"/>
</dbReference>
<feature type="chain" id="PRO_5003124394" description="Protein kinase domain-containing protein" evidence="9">
    <location>
        <begin position="30"/>
        <end position="870"/>
    </location>
</feature>
<feature type="compositionally biased region" description="Low complexity" evidence="7">
    <location>
        <begin position="729"/>
        <end position="751"/>
    </location>
</feature>
<dbReference type="Gene3D" id="1.10.510.10">
    <property type="entry name" value="Transferase(Phosphotransferase) domain 1"/>
    <property type="match status" value="1"/>
</dbReference>
<dbReference type="EMBL" id="GL378383">
    <property type="protein sequence ID" value="EFJ42346.1"/>
    <property type="molecule type" value="Genomic_DNA"/>
</dbReference>
<dbReference type="GO" id="GO:0004713">
    <property type="term" value="F:protein tyrosine kinase activity"/>
    <property type="evidence" value="ECO:0007669"/>
    <property type="project" value="InterPro"/>
</dbReference>
<feature type="compositionally biased region" description="Low complexity" evidence="7">
    <location>
        <begin position="690"/>
        <end position="706"/>
    </location>
</feature>
<protein>
    <recommendedName>
        <fullName evidence="10">Protein kinase domain-containing protein</fullName>
    </recommendedName>
</protein>
<evidence type="ECO:0000256" key="7">
    <source>
        <dbReference type="SAM" id="MobiDB-lite"/>
    </source>
</evidence>
<keyword evidence="4" id="KW-0418">Kinase</keyword>
<keyword evidence="5 6" id="KW-0067">ATP-binding</keyword>
<gene>
    <name evidence="11" type="ORF">VOLCADRAFT_97628</name>
</gene>
<keyword evidence="3 6" id="KW-0547">Nucleotide-binding</keyword>
<feature type="binding site" evidence="6">
    <location>
        <position position="459"/>
    </location>
    <ligand>
        <name>ATP</name>
        <dbReference type="ChEBI" id="CHEBI:30616"/>
    </ligand>
</feature>
<dbReference type="Gene3D" id="3.30.200.20">
    <property type="entry name" value="Phosphorylase Kinase, domain 1"/>
    <property type="match status" value="1"/>
</dbReference>
<dbReference type="PROSITE" id="PS50011">
    <property type="entry name" value="PROTEIN_KINASE_DOM"/>
    <property type="match status" value="1"/>
</dbReference>
<dbReference type="RefSeq" id="XP_002956579.1">
    <property type="nucleotide sequence ID" value="XM_002956533.1"/>
</dbReference>
<evidence type="ECO:0000256" key="6">
    <source>
        <dbReference type="PROSITE-ProRule" id="PRU10141"/>
    </source>
</evidence>
<proteinExistence type="predicted"/>
<evidence type="ECO:0000256" key="4">
    <source>
        <dbReference type="ARBA" id="ARBA00022777"/>
    </source>
</evidence>
<reference evidence="11 12" key="1">
    <citation type="journal article" date="2010" name="Science">
        <title>Genomic analysis of organismal complexity in the multicellular green alga Volvox carteri.</title>
        <authorList>
            <person name="Prochnik S.E."/>
            <person name="Umen J."/>
            <person name="Nedelcu A.M."/>
            <person name="Hallmann A."/>
            <person name="Miller S.M."/>
            <person name="Nishii I."/>
            <person name="Ferris P."/>
            <person name="Kuo A."/>
            <person name="Mitros T."/>
            <person name="Fritz-Laylin L.K."/>
            <person name="Hellsten U."/>
            <person name="Chapman J."/>
            <person name="Simakov O."/>
            <person name="Rensing S.A."/>
            <person name="Terry A."/>
            <person name="Pangilinan J."/>
            <person name="Kapitonov V."/>
            <person name="Jurka J."/>
            <person name="Salamov A."/>
            <person name="Shapiro H."/>
            <person name="Schmutz J."/>
            <person name="Grimwood J."/>
            <person name="Lindquist E."/>
            <person name="Lucas S."/>
            <person name="Grigoriev I.V."/>
            <person name="Schmitt R."/>
            <person name="Kirk D."/>
            <person name="Rokhsar D.S."/>
        </authorList>
    </citation>
    <scope>NUCLEOTIDE SEQUENCE [LARGE SCALE GENOMIC DNA]</scope>
    <source>
        <strain evidence="12">f. Nagariensis / Eve</strain>
    </source>
</reference>
<keyword evidence="8" id="KW-1133">Transmembrane helix</keyword>
<dbReference type="InterPro" id="IPR017441">
    <property type="entry name" value="Protein_kinase_ATP_BS"/>
</dbReference>
<feature type="domain" description="Protein kinase" evidence="10">
    <location>
        <begin position="432"/>
        <end position="870"/>
    </location>
</feature>
<dbReference type="SMART" id="SM00219">
    <property type="entry name" value="TyrKc"/>
    <property type="match status" value="1"/>
</dbReference>
<keyword evidence="1" id="KW-0723">Serine/threonine-protein kinase</keyword>
<dbReference type="PROSITE" id="PS00108">
    <property type="entry name" value="PROTEIN_KINASE_ST"/>
    <property type="match status" value="1"/>
</dbReference>
<feature type="compositionally biased region" description="Low complexity" evidence="7">
    <location>
        <begin position="759"/>
        <end position="772"/>
    </location>
</feature>
<name>D8UD78_VOLCA</name>
<dbReference type="InterPro" id="IPR051681">
    <property type="entry name" value="Ser/Thr_Kinases-Pseudokinases"/>
</dbReference>
<dbReference type="SUPFAM" id="SSF56112">
    <property type="entry name" value="Protein kinase-like (PK-like)"/>
    <property type="match status" value="1"/>
</dbReference>
<keyword evidence="8" id="KW-0472">Membrane</keyword>
<feature type="region of interest" description="Disordered" evidence="7">
    <location>
        <begin position="375"/>
        <end position="428"/>
    </location>
</feature>
<evidence type="ECO:0000256" key="2">
    <source>
        <dbReference type="ARBA" id="ARBA00022679"/>
    </source>
</evidence>
<dbReference type="PROSITE" id="PS00107">
    <property type="entry name" value="PROTEIN_KINASE_ATP"/>
    <property type="match status" value="1"/>
</dbReference>
<dbReference type="InterPro" id="IPR020635">
    <property type="entry name" value="Tyr_kinase_cat_dom"/>
</dbReference>
<evidence type="ECO:0000256" key="1">
    <source>
        <dbReference type="ARBA" id="ARBA00022527"/>
    </source>
</evidence>
<dbReference type="GeneID" id="9619950"/>
<dbReference type="Pfam" id="PF07714">
    <property type="entry name" value="PK_Tyr_Ser-Thr"/>
    <property type="match status" value="1"/>
</dbReference>
<feature type="compositionally biased region" description="Low complexity" evidence="7">
    <location>
        <begin position="384"/>
        <end position="397"/>
    </location>
</feature>
<evidence type="ECO:0000256" key="5">
    <source>
        <dbReference type="ARBA" id="ARBA00022840"/>
    </source>
</evidence>
<dbReference type="PANTHER" id="PTHR44329:SF214">
    <property type="entry name" value="PROTEIN KINASE DOMAIN-CONTAINING PROTEIN"/>
    <property type="match status" value="1"/>
</dbReference>
<accession>D8UD78</accession>
<organism evidence="12">
    <name type="scientific">Volvox carteri f. nagariensis</name>
    <dbReference type="NCBI Taxonomy" id="3068"/>
    <lineage>
        <taxon>Eukaryota</taxon>
        <taxon>Viridiplantae</taxon>
        <taxon>Chlorophyta</taxon>
        <taxon>core chlorophytes</taxon>
        <taxon>Chlorophyceae</taxon>
        <taxon>CS clade</taxon>
        <taxon>Chlamydomonadales</taxon>
        <taxon>Volvocaceae</taxon>
        <taxon>Volvox</taxon>
    </lineage>
</organism>
<dbReference type="KEGG" id="vcn:VOLCADRAFT_97628"/>
<evidence type="ECO:0000256" key="8">
    <source>
        <dbReference type="SAM" id="Phobius"/>
    </source>
</evidence>
<feature type="region of interest" description="Disordered" evidence="7">
    <location>
        <begin position="690"/>
        <end position="799"/>
    </location>
</feature>